<evidence type="ECO:0000313" key="2">
    <source>
        <dbReference type="Proteomes" id="UP000202176"/>
    </source>
</evidence>
<accession>W5S690</accession>
<dbReference type="KEGG" id="vg:18266308"/>
<evidence type="ECO:0008006" key="3">
    <source>
        <dbReference type="Google" id="ProtNLM"/>
    </source>
</evidence>
<evidence type="ECO:0000313" key="1">
    <source>
        <dbReference type="EMBL" id="AHH01847.1"/>
    </source>
</evidence>
<keyword evidence="2" id="KW-1185">Reference proteome</keyword>
<organism evidence="1 2">
    <name type="scientific">Pithovirus sibericum</name>
    <dbReference type="NCBI Taxonomy" id="1450746"/>
    <lineage>
        <taxon>Viruses</taxon>
        <taxon>Pithoviruses</taxon>
        <taxon>Orthopithovirinae</taxon>
        <taxon>Alphapithovirus</taxon>
        <taxon>Alphapithovirus sibericum</taxon>
    </lineage>
</organism>
<dbReference type="GeneID" id="18266308"/>
<dbReference type="RefSeq" id="YP_009001182.1">
    <property type="nucleotide sequence ID" value="NC_023423.1"/>
</dbReference>
<name>W5S690_9VIRU</name>
<gene>
    <name evidence="1" type="ORF">pv_280</name>
</gene>
<dbReference type="Proteomes" id="UP000202176">
    <property type="component" value="Segment"/>
</dbReference>
<proteinExistence type="predicted"/>
<sequence length="280" mass="32704">MESLNQFSAFPDEILIEIFRKAPCESIFKLVLEDMKNESFFFSLISIDELWLSLLQEHFPYVSKNFSLPCHLLKSKYPWREFENSPFDRFLCLVYLSKFNKIMRGGFLKSGIKYMVIADEIQSEVPNSIHSKLFANRENLIFKAKFERTRETYTPSFGERYSVHGKISQENGTTELKLRTSVEAGKNAESLSGPNFGILSKNLGEKFPLWVEKRDRTYVFEYPKTIIPLKAFGGNKELFVRSLFELGFEVSVDDFRNELLSECENSSLFYHELFGQIFKK</sequence>
<protein>
    <recommendedName>
        <fullName evidence="3">F-box domain-containing protein</fullName>
    </recommendedName>
</protein>
<dbReference type="EMBL" id="KF740664">
    <property type="protein sequence ID" value="AHH01847.1"/>
    <property type="molecule type" value="Genomic_DNA"/>
</dbReference>
<reference evidence="1 2" key="1">
    <citation type="journal article" date="2014" name="Proc. Natl. Acad. Sci. U.S.A.">
        <title>Thirty-thousand-year-old distant relative of giant icosahedral DNA viruses with a pandoravirus morphology.</title>
        <authorList>
            <person name="Legendre M."/>
            <person name="Bartoli J."/>
            <person name="Shmakova L."/>
            <person name="Jeudy S."/>
            <person name="Labadie K."/>
            <person name="Adrait A."/>
            <person name="Lescot M."/>
            <person name="Poirot O."/>
            <person name="Bertaux L."/>
            <person name="Bruley C."/>
            <person name="Coute Y."/>
            <person name="Rivkina E."/>
            <person name="Abergel C."/>
            <person name="Claverie J.M."/>
        </authorList>
    </citation>
    <scope>NUCLEOTIDE SEQUENCE [LARGE SCALE GENOMIC DNA]</scope>
    <source>
        <strain evidence="1">P1084-T</strain>
    </source>
</reference>